<protein>
    <recommendedName>
        <fullName evidence="2">LDB19 N-terminal domain-containing protein</fullName>
    </recommendedName>
</protein>
<feature type="compositionally biased region" description="Low complexity" evidence="1">
    <location>
        <begin position="660"/>
        <end position="671"/>
    </location>
</feature>
<accession>A0A871R9P2</accession>
<name>A0A871R9P2_DEKBR</name>
<dbReference type="RefSeq" id="XP_041135824.1">
    <property type="nucleotide sequence ID" value="XM_041281985.1"/>
</dbReference>
<feature type="region of interest" description="Disordered" evidence="1">
    <location>
        <begin position="109"/>
        <end position="131"/>
    </location>
</feature>
<feature type="region of interest" description="Disordered" evidence="1">
    <location>
        <begin position="802"/>
        <end position="825"/>
    </location>
</feature>
<gene>
    <name evidence="3" type="ORF">BRETT_003478</name>
</gene>
<feature type="compositionally biased region" description="Low complexity" evidence="1">
    <location>
        <begin position="377"/>
        <end position="397"/>
    </location>
</feature>
<feature type="region of interest" description="Disordered" evidence="1">
    <location>
        <begin position="447"/>
        <end position="488"/>
    </location>
</feature>
<evidence type="ECO:0000313" key="3">
    <source>
        <dbReference type="EMBL" id="QOU19331.1"/>
    </source>
</evidence>
<dbReference type="OrthoDB" id="3832628at2759"/>
<dbReference type="Proteomes" id="UP000663131">
    <property type="component" value="Chromosome 6"/>
</dbReference>
<dbReference type="Pfam" id="PF13002">
    <property type="entry name" value="LDB19"/>
    <property type="match status" value="1"/>
</dbReference>
<proteinExistence type="predicted"/>
<evidence type="ECO:0000256" key="1">
    <source>
        <dbReference type="SAM" id="MobiDB-lite"/>
    </source>
</evidence>
<feature type="compositionally biased region" description="Polar residues" evidence="1">
    <location>
        <begin position="807"/>
        <end position="819"/>
    </location>
</feature>
<feature type="region of interest" description="Disordered" evidence="1">
    <location>
        <begin position="19"/>
        <end position="41"/>
    </location>
</feature>
<dbReference type="InterPro" id="IPR024391">
    <property type="entry name" value="LDB19_N"/>
</dbReference>
<feature type="region of interest" description="Disordered" evidence="1">
    <location>
        <begin position="652"/>
        <end position="704"/>
    </location>
</feature>
<evidence type="ECO:0000313" key="4">
    <source>
        <dbReference type="Proteomes" id="UP000663131"/>
    </source>
</evidence>
<sequence length="825" mass="88385">MPSFSRLFNGIVHAVSTEDSGGKRRYGGRSSASIDTESETDEYHTVKCNRLNPNSNIRISLCVESPPIMLYGKPAESSGALFNGALVLDVFARNSKDIRELLESRSGTAANSMPVSPVMPPATPDGLGPTASVSQLSRQQLRRGYVELRQVKLYFLQVVRYSKPFLPHSSSLQHCGACRRKVTELASWDVLSRRTAFAKGTSHSFPFGYLIPGKVPPTTVLSTHGTSITYELVCKAVFVNRRGAEDLINLSLPVMIRRSIFRGHDHNSLRIFPPTDVTATAAIPNISYPRSTFPVEIRMDNIATKDRRWRMRKLSWKIEESVRVRAHHCVQHEKKFRTALEVARKKVRGRKFNRNSNGANGPAYNYFIGNFDDADSGRSNSSESTGSSVGNSSNAATSNTATNVANAGSSVATVANAGSSSNAATSNTATNVANAGSSVATVANAGSSSNAATNTNATTNTPIATSIVSPSRPQDPPNATQPSNSHNQRLVHNASSGVASIVSPDSSATPTLSPFASNWSIDASPAQVSAGIDEAVQASRQDELYTEEIRLLSSGEMKSGWKSDFSNKGRIELVVDVSTMELMSMGFNSANTNITTITSENCNSPLFDPATYLEADSNCSCDISDPELGIYVNHNLIVEAVVAEELVQSSTSLKGGRLGSSASQPASESVSGPETASRPLEMHDGGTGPDSMRGNRQDYANQTSGIPTGVARVLRMQFKVVLTERSGLGVSWDDEVPPTYNAVHTLSPPTYEEATSNNNTPLLSSLVIPLDHEVSPGSDADSVSINAQVSNPEVPRHARVRNRGQVGKSSNIHLRTTPSHLDLGS</sequence>
<organism evidence="3 4">
    <name type="scientific">Dekkera bruxellensis</name>
    <name type="common">Brettanomyces custersii</name>
    <dbReference type="NCBI Taxonomy" id="5007"/>
    <lineage>
        <taxon>Eukaryota</taxon>
        <taxon>Fungi</taxon>
        <taxon>Dikarya</taxon>
        <taxon>Ascomycota</taxon>
        <taxon>Saccharomycotina</taxon>
        <taxon>Pichiomycetes</taxon>
        <taxon>Pichiales</taxon>
        <taxon>Pichiaceae</taxon>
        <taxon>Brettanomyces</taxon>
    </lineage>
</organism>
<dbReference type="KEGG" id="bbrx:BRETT_003478"/>
<feature type="compositionally biased region" description="Polar residues" evidence="1">
    <location>
        <begin position="462"/>
        <end position="488"/>
    </location>
</feature>
<evidence type="ECO:0000259" key="2">
    <source>
        <dbReference type="Pfam" id="PF13002"/>
    </source>
</evidence>
<dbReference type="AlphaFoldDB" id="A0A871R9P2"/>
<feature type="compositionally biased region" description="Low complexity" evidence="1">
    <location>
        <begin position="447"/>
        <end position="461"/>
    </location>
</feature>
<dbReference type="GeneID" id="64575401"/>
<dbReference type="EMBL" id="CP063134">
    <property type="protein sequence ID" value="QOU19331.1"/>
    <property type="molecule type" value="Genomic_DNA"/>
</dbReference>
<reference evidence="3" key="1">
    <citation type="submission" date="2020-10" db="EMBL/GenBank/DDBJ databases">
        <authorList>
            <person name="Palmer J.M."/>
        </authorList>
    </citation>
    <scope>NUCLEOTIDE SEQUENCE</scope>
    <source>
        <strain evidence="3">UCD 2041</strain>
    </source>
</reference>
<reference evidence="3" key="2">
    <citation type="journal article" name="BMC Genomics">
        <title>New genome assemblies reveal patterns of domestication and adaptation across Brettanomyces (Dekkera) species.</title>
        <authorList>
            <person name="Roach M.J."/>
            <person name="Borneman A.R."/>
        </authorList>
    </citation>
    <scope>NUCLEOTIDE SEQUENCE</scope>
    <source>
        <strain evidence="3">UCD 2041</strain>
    </source>
</reference>
<feature type="region of interest" description="Disordered" evidence="1">
    <location>
        <begin position="375"/>
        <end position="397"/>
    </location>
</feature>
<feature type="domain" description="LDB19 N-terminal" evidence="2">
    <location>
        <begin position="151"/>
        <end position="335"/>
    </location>
</feature>